<dbReference type="RefSeq" id="WP_301662783.1">
    <property type="nucleotide sequence ID" value="NZ_VCYH01000001.1"/>
</dbReference>
<comment type="caution">
    <text evidence="2">The sequence shown here is derived from an EMBL/GenBank/DDBJ whole genome shotgun (WGS) entry which is preliminary data.</text>
</comment>
<protein>
    <recommendedName>
        <fullName evidence="4">DUF2933 domain-containing protein</fullName>
    </recommendedName>
</protein>
<dbReference type="EMBL" id="VCYH01000001">
    <property type="protein sequence ID" value="MDN7023732.1"/>
    <property type="molecule type" value="Genomic_DNA"/>
</dbReference>
<evidence type="ECO:0000313" key="2">
    <source>
        <dbReference type="EMBL" id="MDN7023732.1"/>
    </source>
</evidence>
<organism evidence="2 3">
    <name type="scientific">Methanoculleus frigidifontis</name>
    <dbReference type="NCBI Taxonomy" id="2584085"/>
    <lineage>
        <taxon>Archaea</taxon>
        <taxon>Methanobacteriati</taxon>
        <taxon>Methanobacteriota</taxon>
        <taxon>Stenosarchaea group</taxon>
        <taxon>Methanomicrobia</taxon>
        <taxon>Methanomicrobiales</taxon>
        <taxon>Methanomicrobiaceae</taxon>
        <taxon>Methanoculleus</taxon>
    </lineage>
</organism>
<evidence type="ECO:0000313" key="3">
    <source>
        <dbReference type="Proteomes" id="UP001168338"/>
    </source>
</evidence>
<reference evidence="2" key="1">
    <citation type="submission" date="2019-05" db="EMBL/GenBank/DDBJ databases">
        <title>Methanoculleus sp. FWC-SCC1, a methanogenic archaeon isolated from deep marine cold seep.</title>
        <authorList>
            <person name="Chen Y.-W."/>
            <person name="Chen S.-C."/>
            <person name="Teng N.-H."/>
            <person name="Lai M.-C."/>
        </authorList>
    </citation>
    <scope>NUCLEOTIDE SEQUENCE</scope>
    <source>
        <strain evidence="2">FWC-SCC1</strain>
    </source>
</reference>
<dbReference type="Proteomes" id="UP001168338">
    <property type="component" value="Unassembled WGS sequence"/>
</dbReference>
<keyword evidence="1" id="KW-1133">Transmembrane helix</keyword>
<keyword evidence="1" id="KW-0472">Membrane</keyword>
<keyword evidence="3" id="KW-1185">Reference proteome</keyword>
<accession>A0ABT8M718</accession>
<gene>
    <name evidence="2" type="ORF">FGU65_02275</name>
</gene>
<feature type="transmembrane region" description="Helical" evidence="1">
    <location>
        <begin position="20"/>
        <end position="38"/>
    </location>
</feature>
<name>A0ABT8M718_9EURY</name>
<evidence type="ECO:0008006" key="4">
    <source>
        <dbReference type="Google" id="ProtNLM"/>
    </source>
</evidence>
<feature type="transmembrane region" description="Helical" evidence="1">
    <location>
        <begin position="44"/>
        <end position="62"/>
    </location>
</feature>
<evidence type="ECO:0000256" key="1">
    <source>
        <dbReference type="SAM" id="Phobius"/>
    </source>
</evidence>
<keyword evidence="1" id="KW-0812">Transmembrane</keyword>
<sequence length="92" mass="10458">MPKTWFRVDAILKEELMRSIVVWFVSFLAIGGLTATGYIRVPGFWPFVLALVPTAIHVALMTRYRRREGIADPSIPAIVCHLMGSRSERNEK</sequence>
<proteinExistence type="predicted"/>